<keyword evidence="10" id="KW-0547">Nucleotide-binding</keyword>
<comment type="caution">
    <text evidence="10">The sequence shown here is derived from an EMBL/GenBank/DDBJ whole genome shotgun (WGS) entry which is preliminary data.</text>
</comment>
<keyword evidence="6" id="KW-0902">Two-component regulatory system</keyword>
<dbReference type="PRINTS" id="PR00344">
    <property type="entry name" value="BCTRLSENSOR"/>
</dbReference>
<name>A0ABT7VUD9_9GAMM</name>
<evidence type="ECO:0000256" key="4">
    <source>
        <dbReference type="ARBA" id="ARBA00022679"/>
    </source>
</evidence>
<accession>A0ABT7VUD9</accession>
<evidence type="ECO:0000313" key="10">
    <source>
        <dbReference type="EMBL" id="MDM8563162.1"/>
    </source>
</evidence>
<dbReference type="InterPro" id="IPR004358">
    <property type="entry name" value="Sig_transdc_His_kin-like_C"/>
</dbReference>
<dbReference type="InterPro" id="IPR029016">
    <property type="entry name" value="GAF-like_dom_sf"/>
</dbReference>
<feature type="compositionally biased region" description="Polar residues" evidence="8">
    <location>
        <begin position="517"/>
        <end position="534"/>
    </location>
</feature>
<keyword evidence="5 10" id="KW-0418">Kinase</keyword>
<dbReference type="SUPFAM" id="SSF47384">
    <property type="entry name" value="Homodimeric domain of signal transducing histidine kinase"/>
    <property type="match status" value="1"/>
</dbReference>
<evidence type="ECO:0000256" key="2">
    <source>
        <dbReference type="ARBA" id="ARBA00012438"/>
    </source>
</evidence>
<dbReference type="EC" id="2.7.13.3" evidence="2"/>
<dbReference type="Pfam" id="PF02518">
    <property type="entry name" value="HATPase_c"/>
    <property type="match status" value="1"/>
</dbReference>
<keyword evidence="7" id="KW-0175">Coiled coil</keyword>
<dbReference type="InterPro" id="IPR005467">
    <property type="entry name" value="His_kinase_dom"/>
</dbReference>
<dbReference type="GO" id="GO:0005524">
    <property type="term" value="F:ATP binding"/>
    <property type="evidence" value="ECO:0007669"/>
    <property type="project" value="UniProtKB-KW"/>
</dbReference>
<dbReference type="InterPro" id="IPR003661">
    <property type="entry name" value="HisK_dim/P_dom"/>
</dbReference>
<dbReference type="GO" id="GO:0016301">
    <property type="term" value="F:kinase activity"/>
    <property type="evidence" value="ECO:0007669"/>
    <property type="project" value="UniProtKB-KW"/>
</dbReference>
<dbReference type="InterPro" id="IPR036097">
    <property type="entry name" value="HisK_dim/P_sf"/>
</dbReference>
<feature type="non-terminal residue" evidence="10">
    <location>
        <position position="543"/>
    </location>
</feature>
<dbReference type="InterPro" id="IPR050736">
    <property type="entry name" value="Sensor_HK_Regulatory"/>
</dbReference>
<evidence type="ECO:0000313" key="11">
    <source>
        <dbReference type="Proteomes" id="UP001171945"/>
    </source>
</evidence>
<dbReference type="InterPro" id="IPR003594">
    <property type="entry name" value="HATPase_dom"/>
</dbReference>
<dbReference type="PANTHER" id="PTHR43711">
    <property type="entry name" value="TWO-COMPONENT HISTIDINE KINASE"/>
    <property type="match status" value="1"/>
</dbReference>
<dbReference type="Gene3D" id="3.30.450.40">
    <property type="match status" value="1"/>
</dbReference>
<evidence type="ECO:0000256" key="1">
    <source>
        <dbReference type="ARBA" id="ARBA00000085"/>
    </source>
</evidence>
<evidence type="ECO:0000256" key="3">
    <source>
        <dbReference type="ARBA" id="ARBA00022553"/>
    </source>
</evidence>
<keyword evidence="4" id="KW-0808">Transferase</keyword>
<dbReference type="Gene3D" id="3.30.565.10">
    <property type="entry name" value="Histidine kinase-like ATPase, C-terminal domain"/>
    <property type="match status" value="1"/>
</dbReference>
<dbReference type="SMART" id="SM00387">
    <property type="entry name" value="HATPase_c"/>
    <property type="match status" value="1"/>
</dbReference>
<dbReference type="CDD" id="cd16922">
    <property type="entry name" value="HATPase_EvgS-ArcB-TorS-like"/>
    <property type="match status" value="1"/>
</dbReference>
<evidence type="ECO:0000256" key="6">
    <source>
        <dbReference type="ARBA" id="ARBA00023012"/>
    </source>
</evidence>
<dbReference type="PROSITE" id="PS50109">
    <property type="entry name" value="HIS_KIN"/>
    <property type="match status" value="1"/>
</dbReference>
<reference evidence="10" key="1">
    <citation type="submission" date="2023-06" db="EMBL/GenBank/DDBJ databases">
        <title>Uncultivated large filamentous bacteria from sulfidic sediments reveal new species and different genomic features in energy metabolism and defense.</title>
        <authorList>
            <person name="Fonseca A."/>
        </authorList>
    </citation>
    <scope>NUCLEOTIDE SEQUENCE</scope>
    <source>
        <strain evidence="10">HSG4</strain>
    </source>
</reference>
<keyword evidence="10" id="KW-0067">ATP-binding</keyword>
<evidence type="ECO:0000259" key="9">
    <source>
        <dbReference type="PROSITE" id="PS50109"/>
    </source>
</evidence>
<dbReference type="InterPro" id="IPR003018">
    <property type="entry name" value="GAF"/>
</dbReference>
<dbReference type="SMART" id="SM00065">
    <property type="entry name" value="GAF"/>
    <property type="match status" value="1"/>
</dbReference>
<feature type="domain" description="Histidine kinase" evidence="9">
    <location>
        <begin position="257"/>
        <end position="489"/>
    </location>
</feature>
<dbReference type="Gene3D" id="1.10.287.130">
    <property type="match status" value="1"/>
</dbReference>
<sequence length="543" mass="60367">MSGEQNIVELSHNIVSFLTLYLKAQVGLCYIIDDTANNQGNRRLKMTASYAQTRRKNIGDEFEFSKGLVDRAARELKTIIITIDSELGEGIPQHILVEPFLYENTLKAVIELCSFQSFSDDIQQFLAAITENIAISITSAQSRDKMTELLEKSQQQAEELAAQQEELRSTNEELEERTQALEHNEIELKSQQAELENSNLVLEKQAKTLQMNEASLRQQKEDLQQANSQLDKTRQEIETKARELEISSRYKSEFLANMSHELRTPLNSMLILSQQLADNEEENLTDDQIESSKIIYNGGQGLLNLINEILDLSKIEAGKMTIDIQTDPLSEVTSILKTNFKPLADKKDLALHINIAPDLPTSIETDEQRLAQILKNLLSNAFKFTKKGSITLDLHPVDAKADLSRSGLEPHQAIAIAVIDTGIGIPKEKQLKIFEAFQQADGSTSRSYGGTGLGLSIARQLAKLLGGELKLESEEAKGSTFTLYLPEIPPKILIPQTTDYLPKVSLETPITQMAGDKSSSNTTIELSDSTFSGNTKDKPPSTT</sequence>
<feature type="coiled-coil region" evidence="7">
    <location>
        <begin position="143"/>
        <end position="247"/>
    </location>
</feature>
<dbReference type="InterPro" id="IPR036890">
    <property type="entry name" value="HATPase_C_sf"/>
</dbReference>
<dbReference type="SUPFAM" id="SSF55781">
    <property type="entry name" value="GAF domain-like"/>
    <property type="match status" value="1"/>
</dbReference>
<dbReference type="EMBL" id="JAUCGM010000483">
    <property type="protein sequence ID" value="MDM8563162.1"/>
    <property type="molecule type" value="Genomic_DNA"/>
</dbReference>
<keyword evidence="11" id="KW-1185">Reference proteome</keyword>
<gene>
    <name evidence="10" type="ORF">QUF54_07400</name>
</gene>
<dbReference type="CDD" id="cd00082">
    <property type="entry name" value="HisKA"/>
    <property type="match status" value="1"/>
</dbReference>
<keyword evidence="3" id="KW-0597">Phosphoprotein</keyword>
<proteinExistence type="predicted"/>
<feature type="region of interest" description="Disordered" evidence="8">
    <location>
        <begin position="512"/>
        <end position="543"/>
    </location>
</feature>
<organism evidence="10 11">
    <name type="scientific">Candidatus Marithioploca araucensis</name>
    <dbReference type="NCBI Taxonomy" id="70273"/>
    <lineage>
        <taxon>Bacteria</taxon>
        <taxon>Pseudomonadati</taxon>
        <taxon>Pseudomonadota</taxon>
        <taxon>Gammaproteobacteria</taxon>
        <taxon>Thiotrichales</taxon>
        <taxon>Thiotrichaceae</taxon>
        <taxon>Candidatus Marithioploca</taxon>
    </lineage>
</organism>
<dbReference type="SUPFAM" id="SSF55874">
    <property type="entry name" value="ATPase domain of HSP90 chaperone/DNA topoisomerase II/histidine kinase"/>
    <property type="match status" value="1"/>
</dbReference>
<dbReference type="Proteomes" id="UP001171945">
    <property type="component" value="Unassembled WGS sequence"/>
</dbReference>
<dbReference type="Pfam" id="PF00512">
    <property type="entry name" value="HisKA"/>
    <property type="match status" value="1"/>
</dbReference>
<evidence type="ECO:0000256" key="5">
    <source>
        <dbReference type="ARBA" id="ARBA00022777"/>
    </source>
</evidence>
<protein>
    <recommendedName>
        <fullName evidence="2">histidine kinase</fullName>
        <ecNumber evidence="2">2.7.13.3</ecNumber>
    </recommendedName>
</protein>
<comment type="catalytic activity">
    <reaction evidence="1">
        <text>ATP + protein L-histidine = ADP + protein N-phospho-L-histidine.</text>
        <dbReference type="EC" id="2.7.13.3"/>
    </reaction>
</comment>
<evidence type="ECO:0000256" key="7">
    <source>
        <dbReference type="SAM" id="Coils"/>
    </source>
</evidence>
<dbReference type="PANTHER" id="PTHR43711:SF26">
    <property type="entry name" value="SENSOR HISTIDINE KINASE RCSC"/>
    <property type="match status" value="1"/>
</dbReference>
<evidence type="ECO:0000256" key="8">
    <source>
        <dbReference type="SAM" id="MobiDB-lite"/>
    </source>
</evidence>
<dbReference type="SMART" id="SM00388">
    <property type="entry name" value="HisKA"/>
    <property type="match status" value="1"/>
</dbReference>